<protein>
    <submittedName>
        <fullName evidence="3">Uncharacterized protein</fullName>
    </submittedName>
</protein>
<feature type="transmembrane region" description="Helical" evidence="2">
    <location>
        <begin position="18"/>
        <end position="39"/>
    </location>
</feature>
<gene>
    <name evidence="3" type="ORF">METZ01_LOCUS16950</name>
</gene>
<evidence type="ECO:0000313" key="3">
    <source>
        <dbReference type="EMBL" id="SUZ64096.1"/>
    </source>
</evidence>
<sequence>MVDAVRIRAASRVRRRQFILRGLGSLVALVAIGGSVAVISRQGNEDPARLTAASLTETSQAPEMMSAGELVEGDSPASLPSTSPTYESNATAEDEDTEITSTLTRESSESRWTKIESPVSGATTEYMYSGGMVLAQVGSQWFVRDESSWRELALPQGLSAIAIDIGAGEEAMRVAGWLGDDPCAKNLVIQVRDGTTWRQHELQNDLAPGLISTVSQARLRVTDHELVLSRLEELVLDPVCLLQSRGIDAVDAEIVDDFIYATDRKAGRVVYSLEKLGPFEAQEFIGTGPKQRSLITRSVDGGQWATTLRSGQQVTELGVVDGLVMSEDSEHTVHDGQRLERNEVIPPTAQRLIDALASSSGISLIFERDNRIWVRDSGEDQRMDELTDSPSVSGRLGRVASGITMVIDTSQGPTLFVRD</sequence>
<feature type="region of interest" description="Disordered" evidence="1">
    <location>
        <begin position="68"/>
        <end position="115"/>
    </location>
</feature>
<dbReference type="EMBL" id="UINC01000928">
    <property type="protein sequence ID" value="SUZ64096.1"/>
    <property type="molecule type" value="Genomic_DNA"/>
</dbReference>
<keyword evidence="2" id="KW-0472">Membrane</keyword>
<keyword evidence="2" id="KW-1133">Transmembrane helix</keyword>
<keyword evidence="2" id="KW-0812">Transmembrane</keyword>
<dbReference type="AlphaFoldDB" id="A0A381PAU6"/>
<proteinExistence type="predicted"/>
<reference evidence="3" key="1">
    <citation type="submission" date="2018-05" db="EMBL/GenBank/DDBJ databases">
        <authorList>
            <person name="Lanie J.A."/>
            <person name="Ng W.-L."/>
            <person name="Kazmierczak K.M."/>
            <person name="Andrzejewski T.M."/>
            <person name="Davidsen T.M."/>
            <person name="Wayne K.J."/>
            <person name="Tettelin H."/>
            <person name="Glass J.I."/>
            <person name="Rusch D."/>
            <person name="Podicherti R."/>
            <person name="Tsui H.-C.T."/>
            <person name="Winkler M.E."/>
        </authorList>
    </citation>
    <scope>NUCLEOTIDE SEQUENCE</scope>
</reference>
<accession>A0A381PAU6</accession>
<organism evidence="3">
    <name type="scientific">marine metagenome</name>
    <dbReference type="NCBI Taxonomy" id="408172"/>
    <lineage>
        <taxon>unclassified sequences</taxon>
        <taxon>metagenomes</taxon>
        <taxon>ecological metagenomes</taxon>
    </lineage>
</organism>
<feature type="compositionally biased region" description="Polar residues" evidence="1">
    <location>
        <begin position="78"/>
        <end position="91"/>
    </location>
</feature>
<evidence type="ECO:0000256" key="1">
    <source>
        <dbReference type="SAM" id="MobiDB-lite"/>
    </source>
</evidence>
<evidence type="ECO:0000256" key="2">
    <source>
        <dbReference type="SAM" id="Phobius"/>
    </source>
</evidence>
<name>A0A381PAU6_9ZZZZ</name>